<dbReference type="Pfam" id="PF15463">
    <property type="entry name" value="ECM11"/>
    <property type="match status" value="1"/>
</dbReference>
<evidence type="ECO:0000313" key="4">
    <source>
        <dbReference type="Proteomes" id="UP001270362"/>
    </source>
</evidence>
<comment type="caution">
    <text evidence="3">The sequence shown here is derived from an EMBL/GenBank/DDBJ whole genome shotgun (WGS) entry which is preliminary data.</text>
</comment>
<feature type="region of interest" description="Disordered" evidence="1">
    <location>
        <begin position="1"/>
        <end position="154"/>
    </location>
</feature>
<dbReference type="EMBL" id="JAULSO010000002">
    <property type="protein sequence ID" value="KAK3687271.1"/>
    <property type="molecule type" value="Genomic_DNA"/>
</dbReference>
<name>A0AAE1CBB9_9PEZI</name>
<dbReference type="GO" id="GO:0042790">
    <property type="term" value="P:nucleolar large rRNA transcription by RNA polymerase I"/>
    <property type="evidence" value="ECO:0007669"/>
    <property type="project" value="TreeGrafter"/>
</dbReference>
<feature type="domain" description="Extracellular mutant protein 11 C-terminal" evidence="2">
    <location>
        <begin position="472"/>
        <end position="603"/>
    </location>
</feature>
<evidence type="ECO:0000313" key="3">
    <source>
        <dbReference type="EMBL" id="KAK3687271.1"/>
    </source>
</evidence>
<dbReference type="GO" id="GO:0001164">
    <property type="term" value="F:RNA polymerase I core promoter sequence-specific DNA binding"/>
    <property type="evidence" value="ECO:0007669"/>
    <property type="project" value="TreeGrafter"/>
</dbReference>
<feature type="compositionally biased region" description="Low complexity" evidence="1">
    <location>
        <begin position="63"/>
        <end position="75"/>
    </location>
</feature>
<dbReference type="GO" id="GO:0017025">
    <property type="term" value="F:TBP-class protein binding"/>
    <property type="evidence" value="ECO:0007669"/>
    <property type="project" value="TreeGrafter"/>
</dbReference>
<dbReference type="GO" id="GO:0070860">
    <property type="term" value="C:RNA polymerase I core factor complex"/>
    <property type="evidence" value="ECO:0007669"/>
    <property type="project" value="TreeGrafter"/>
</dbReference>
<protein>
    <submittedName>
        <fullName evidence="3">Extracellular mutant protein 11-domain-containing protein</fullName>
    </submittedName>
</protein>
<dbReference type="PANTHER" id="PTHR28244">
    <property type="entry name" value="RNA POLYMERASE I-SPECIFIC TRANSCRIPTION INITIATION FACTOR RRN11"/>
    <property type="match status" value="1"/>
</dbReference>
<evidence type="ECO:0000259" key="2">
    <source>
        <dbReference type="Pfam" id="PF15463"/>
    </source>
</evidence>
<accession>A0AAE1CBB9</accession>
<keyword evidence="4" id="KW-1185">Reference proteome</keyword>
<gene>
    <name evidence="3" type="ORF">B0T22DRAFT_124036</name>
</gene>
<dbReference type="InterPro" id="IPR029178">
    <property type="entry name" value="Ecm11_C"/>
</dbReference>
<dbReference type="AlphaFoldDB" id="A0AAE1CBB9"/>
<sequence>MRLSMMPTAKKKLGGMGGLFTRQADGSVTGPGSPRAVVGLPATPAPVANSRNDANHAQHQHQQHQQQQQQQQHPQLQPPPEIISRQQHQQQQQQYQYQQQQQQQQQQRQQHQQQQNQQNQRQQDQSASPRSIPVPRTGRYTATSQPAPAMSLPAQHFHPMQRTRTSASDNAVRGQNAWEDSSVGSMFGDHESKAASESRFRGHQGNHVRQYSDAVYQRTHQSPAIVRTQPSQHDENLPFVIGENGLLKVITGPPATSSGAPALNSTMSGGLHQEMRLEDVYQDDRQLYENTPTKLNPLRRTKLPHRDARELKRDSFPDRAAAGYSSDAQSLGMSPERSSEHGEQIEKVRLEERMRRDREREQERELERQRERQLEHERELHHKRSTVFEDLVPIEPDDPTFNNTQAAVIIPISESSGEDIKEALQRTPRAARHAPPPQQSNPFGEGSLARAGSRRLKEPSKDLTKKRRLSLDYNDAELNRMSYSDLRTQSFDYDPQAAALQQTTVPSGGSLEERLEHYKGKGGMDQHQFFTRISANEWEESGDWFLEQFTSVVLKMKKARKEKRKVIEQFEGEIAAREEAVRGKIENIGRTLEDLKQEGQTMMAGKEMDLEF</sequence>
<reference evidence="3" key="1">
    <citation type="journal article" date="2023" name="Mol. Phylogenet. Evol.">
        <title>Genome-scale phylogeny and comparative genomics of the fungal order Sordariales.</title>
        <authorList>
            <person name="Hensen N."/>
            <person name="Bonometti L."/>
            <person name="Westerberg I."/>
            <person name="Brannstrom I.O."/>
            <person name="Guillou S."/>
            <person name="Cros-Aarteil S."/>
            <person name="Calhoun S."/>
            <person name="Haridas S."/>
            <person name="Kuo A."/>
            <person name="Mondo S."/>
            <person name="Pangilinan J."/>
            <person name="Riley R."/>
            <person name="LaButti K."/>
            <person name="Andreopoulos B."/>
            <person name="Lipzen A."/>
            <person name="Chen C."/>
            <person name="Yan M."/>
            <person name="Daum C."/>
            <person name="Ng V."/>
            <person name="Clum A."/>
            <person name="Steindorff A."/>
            <person name="Ohm R.A."/>
            <person name="Martin F."/>
            <person name="Silar P."/>
            <person name="Natvig D.O."/>
            <person name="Lalanne C."/>
            <person name="Gautier V."/>
            <person name="Ament-Velasquez S.L."/>
            <person name="Kruys A."/>
            <person name="Hutchinson M.I."/>
            <person name="Powell A.J."/>
            <person name="Barry K."/>
            <person name="Miller A.N."/>
            <person name="Grigoriev I.V."/>
            <person name="Debuchy R."/>
            <person name="Gladieux P."/>
            <person name="Hiltunen Thoren M."/>
            <person name="Johannesson H."/>
        </authorList>
    </citation>
    <scope>NUCLEOTIDE SEQUENCE</scope>
    <source>
        <strain evidence="3">CBS 314.62</strain>
    </source>
</reference>
<feature type="compositionally biased region" description="Basic and acidic residues" evidence="1">
    <location>
        <begin position="304"/>
        <end position="317"/>
    </location>
</feature>
<dbReference type="Proteomes" id="UP001270362">
    <property type="component" value="Unassembled WGS sequence"/>
</dbReference>
<feature type="compositionally biased region" description="Basic and acidic residues" evidence="1">
    <location>
        <begin position="337"/>
        <end position="380"/>
    </location>
</feature>
<feature type="region of interest" description="Disordered" evidence="1">
    <location>
        <begin position="289"/>
        <end position="381"/>
    </location>
</feature>
<feature type="compositionally biased region" description="Low complexity" evidence="1">
    <location>
        <begin position="86"/>
        <end position="123"/>
    </location>
</feature>
<organism evidence="3 4">
    <name type="scientific">Podospora appendiculata</name>
    <dbReference type="NCBI Taxonomy" id="314037"/>
    <lineage>
        <taxon>Eukaryota</taxon>
        <taxon>Fungi</taxon>
        <taxon>Dikarya</taxon>
        <taxon>Ascomycota</taxon>
        <taxon>Pezizomycotina</taxon>
        <taxon>Sordariomycetes</taxon>
        <taxon>Sordariomycetidae</taxon>
        <taxon>Sordariales</taxon>
        <taxon>Podosporaceae</taxon>
        <taxon>Podospora</taxon>
    </lineage>
</organism>
<dbReference type="InterPro" id="IPR053029">
    <property type="entry name" value="RNA_pol_I-specific_init_factor"/>
</dbReference>
<dbReference type="PANTHER" id="PTHR28244:SF3">
    <property type="entry name" value="EXTRACELLULAR MUTANT PROTEIN 11 C-TERMINAL DOMAIN-CONTAINING PROTEIN"/>
    <property type="match status" value="1"/>
</dbReference>
<reference evidence="3" key="2">
    <citation type="submission" date="2023-06" db="EMBL/GenBank/DDBJ databases">
        <authorList>
            <consortium name="Lawrence Berkeley National Laboratory"/>
            <person name="Haridas S."/>
            <person name="Hensen N."/>
            <person name="Bonometti L."/>
            <person name="Westerberg I."/>
            <person name="Brannstrom I.O."/>
            <person name="Guillou S."/>
            <person name="Cros-Aarteil S."/>
            <person name="Calhoun S."/>
            <person name="Kuo A."/>
            <person name="Mondo S."/>
            <person name="Pangilinan J."/>
            <person name="Riley R."/>
            <person name="Labutti K."/>
            <person name="Andreopoulos B."/>
            <person name="Lipzen A."/>
            <person name="Chen C."/>
            <person name="Yanf M."/>
            <person name="Daum C."/>
            <person name="Ng V."/>
            <person name="Clum A."/>
            <person name="Steindorff A."/>
            <person name="Ohm R."/>
            <person name="Martin F."/>
            <person name="Silar P."/>
            <person name="Natvig D."/>
            <person name="Lalanne C."/>
            <person name="Gautier V."/>
            <person name="Ament-Velasquez S.L."/>
            <person name="Kruys A."/>
            <person name="Hutchinson M.I."/>
            <person name="Powell A.J."/>
            <person name="Barry K."/>
            <person name="Miller A.N."/>
            <person name="Grigoriev I.V."/>
            <person name="Debuchy R."/>
            <person name="Gladieux P."/>
            <person name="Thoren M.H."/>
            <person name="Johannesson H."/>
        </authorList>
    </citation>
    <scope>NUCLEOTIDE SEQUENCE</scope>
    <source>
        <strain evidence="3">CBS 314.62</strain>
    </source>
</reference>
<proteinExistence type="predicted"/>
<evidence type="ECO:0000256" key="1">
    <source>
        <dbReference type="SAM" id="MobiDB-lite"/>
    </source>
</evidence>
<feature type="region of interest" description="Disordered" evidence="1">
    <location>
        <begin position="424"/>
        <end position="468"/>
    </location>
</feature>